<dbReference type="InterPro" id="IPR013325">
    <property type="entry name" value="RNA_pol_sigma_r2"/>
</dbReference>
<reference evidence="7" key="1">
    <citation type="submission" date="2015-07" db="EMBL/GenBank/DDBJ databases">
        <title>Draft Genome Sequences of Anaerolinea thermolimosa IMO-1, Bellilinea caldifistulae GOMI-1, Leptolinea tardivitalis YMTK-2, Levilinea saccharolytica KIBI-1,Longilinea arvoryzae KOME-1, Previously Described as Members of the Anaerolineaceae (Chloroflexi).</title>
        <authorList>
            <person name="Sekiguchi Y."/>
            <person name="Ohashi A."/>
            <person name="Matsuura N."/>
            <person name="Tourlousse M.D."/>
        </authorList>
    </citation>
    <scope>NUCLEOTIDE SEQUENCE [LARGE SCALE GENOMIC DNA]</scope>
    <source>
        <strain evidence="7">KOME-1</strain>
    </source>
</reference>
<evidence type="ECO:0000256" key="1">
    <source>
        <dbReference type="ARBA" id="ARBA00010641"/>
    </source>
</evidence>
<dbReference type="Proteomes" id="UP000055060">
    <property type="component" value="Unassembled WGS sequence"/>
</dbReference>
<dbReference type="Gene3D" id="1.10.1740.10">
    <property type="match status" value="1"/>
</dbReference>
<proteinExistence type="inferred from homology"/>
<dbReference type="InterPro" id="IPR039425">
    <property type="entry name" value="RNA_pol_sigma-70-like"/>
</dbReference>
<dbReference type="GO" id="GO:0003677">
    <property type="term" value="F:DNA binding"/>
    <property type="evidence" value="ECO:0007669"/>
    <property type="project" value="InterPro"/>
</dbReference>
<organism evidence="7">
    <name type="scientific">Longilinea arvoryzae</name>
    <dbReference type="NCBI Taxonomy" id="360412"/>
    <lineage>
        <taxon>Bacteria</taxon>
        <taxon>Bacillati</taxon>
        <taxon>Chloroflexota</taxon>
        <taxon>Anaerolineae</taxon>
        <taxon>Anaerolineales</taxon>
        <taxon>Anaerolineaceae</taxon>
        <taxon>Longilinea</taxon>
    </lineage>
</organism>
<name>A0A0S7B9N7_9CHLR</name>
<dbReference type="InterPro" id="IPR007627">
    <property type="entry name" value="RNA_pol_sigma70_r2"/>
</dbReference>
<evidence type="ECO:0000256" key="4">
    <source>
        <dbReference type="ARBA" id="ARBA00023163"/>
    </source>
</evidence>
<keyword evidence="3" id="KW-0731">Sigma factor</keyword>
<evidence type="ECO:0000256" key="3">
    <source>
        <dbReference type="ARBA" id="ARBA00023082"/>
    </source>
</evidence>
<dbReference type="PANTHER" id="PTHR43133:SF57">
    <property type="entry name" value="RNA POLYMERASE SIGMA-70 FACTOR"/>
    <property type="match status" value="1"/>
</dbReference>
<protein>
    <submittedName>
        <fullName evidence="7">RNA polymerase sigma factor, sigma-70 family</fullName>
    </submittedName>
</protein>
<dbReference type="InterPro" id="IPR013249">
    <property type="entry name" value="RNA_pol_sigma70_r4_t2"/>
</dbReference>
<dbReference type="InterPro" id="IPR014284">
    <property type="entry name" value="RNA_pol_sigma-70_dom"/>
</dbReference>
<comment type="similarity">
    <text evidence="1">Belongs to the sigma-70 factor family. ECF subfamily.</text>
</comment>
<dbReference type="SUPFAM" id="SSF88946">
    <property type="entry name" value="Sigma2 domain of RNA polymerase sigma factors"/>
    <property type="match status" value="1"/>
</dbReference>
<dbReference type="RefSeq" id="WP_075073407.1">
    <property type="nucleotide sequence ID" value="NZ_DF967972.1"/>
</dbReference>
<dbReference type="GO" id="GO:0006352">
    <property type="term" value="P:DNA-templated transcription initiation"/>
    <property type="evidence" value="ECO:0007669"/>
    <property type="project" value="InterPro"/>
</dbReference>
<dbReference type="AlphaFoldDB" id="A0A0S7B9N7"/>
<feature type="domain" description="RNA polymerase sigma factor 70 region 4 type 2" evidence="6">
    <location>
        <begin position="120"/>
        <end position="172"/>
    </location>
</feature>
<dbReference type="STRING" id="360412.LARV_01882"/>
<accession>A0A0S7B9N7</accession>
<gene>
    <name evidence="7" type="ORF">LARV_01882</name>
</gene>
<evidence type="ECO:0000259" key="5">
    <source>
        <dbReference type="Pfam" id="PF04542"/>
    </source>
</evidence>
<dbReference type="InterPro" id="IPR013324">
    <property type="entry name" value="RNA_pol_sigma_r3/r4-like"/>
</dbReference>
<dbReference type="PANTHER" id="PTHR43133">
    <property type="entry name" value="RNA POLYMERASE ECF-TYPE SIGMA FACTO"/>
    <property type="match status" value="1"/>
</dbReference>
<dbReference type="GO" id="GO:0016987">
    <property type="term" value="F:sigma factor activity"/>
    <property type="evidence" value="ECO:0007669"/>
    <property type="project" value="UniProtKB-KW"/>
</dbReference>
<evidence type="ECO:0000256" key="2">
    <source>
        <dbReference type="ARBA" id="ARBA00023015"/>
    </source>
</evidence>
<keyword evidence="4" id="KW-0804">Transcription</keyword>
<dbReference type="SUPFAM" id="SSF88659">
    <property type="entry name" value="Sigma3 and sigma4 domains of RNA polymerase sigma factors"/>
    <property type="match status" value="1"/>
</dbReference>
<dbReference type="Pfam" id="PF04542">
    <property type="entry name" value="Sigma70_r2"/>
    <property type="match status" value="1"/>
</dbReference>
<evidence type="ECO:0000313" key="7">
    <source>
        <dbReference type="EMBL" id="GAP14119.1"/>
    </source>
</evidence>
<sequence length="184" mass="21071">MPEIDLTDITLRAKNGDTAAAGEIYEQCHQDIYWYLFYRVGNSQTAEDLTAEVFLRMLRGLPNYQPQGKPVEAWLFQIARNLAIDHYRSDHHNVSIEVEENQLVESEVLHKKVENSLTGEKLRLALDHLSADQRDVIILRFVLGMPIAEAARTINRSQDAVKALQRRGLLALRDLLISWEVSYA</sequence>
<dbReference type="OrthoDB" id="157311at2"/>
<dbReference type="InterPro" id="IPR036388">
    <property type="entry name" value="WH-like_DNA-bd_sf"/>
</dbReference>
<feature type="domain" description="RNA polymerase sigma-70 region 2" evidence="5">
    <location>
        <begin position="24"/>
        <end position="89"/>
    </location>
</feature>
<dbReference type="NCBIfam" id="TIGR02937">
    <property type="entry name" value="sigma70-ECF"/>
    <property type="match status" value="1"/>
</dbReference>
<keyword evidence="2" id="KW-0805">Transcription regulation</keyword>
<keyword evidence="8" id="KW-1185">Reference proteome</keyword>
<dbReference type="Gene3D" id="1.10.10.10">
    <property type="entry name" value="Winged helix-like DNA-binding domain superfamily/Winged helix DNA-binding domain"/>
    <property type="match status" value="1"/>
</dbReference>
<evidence type="ECO:0000259" key="6">
    <source>
        <dbReference type="Pfam" id="PF08281"/>
    </source>
</evidence>
<dbReference type="Pfam" id="PF08281">
    <property type="entry name" value="Sigma70_r4_2"/>
    <property type="match status" value="1"/>
</dbReference>
<evidence type="ECO:0000313" key="8">
    <source>
        <dbReference type="Proteomes" id="UP000055060"/>
    </source>
</evidence>
<dbReference type="EMBL" id="DF967972">
    <property type="protein sequence ID" value="GAP14119.1"/>
    <property type="molecule type" value="Genomic_DNA"/>
</dbReference>